<dbReference type="SMART" id="SM00823">
    <property type="entry name" value="PKS_PP"/>
    <property type="match status" value="1"/>
</dbReference>
<organism evidence="5 6">
    <name type="scientific">Chitinimonas prasina</name>
    <dbReference type="NCBI Taxonomy" id="1434937"/>
    <lineage>
        <taxon>Bacteria</taxon>
        <taxon>Pseudomonadati</taxon>
        <taxon>Pseudomonadota</taxon>
        <taxon>Betaproteobacteria</taxon>
        <taxon>Neisseriales</taxon>
        <taxon>Chitinibacteraceae</taxon>
        <taxon>Chitinimonas</taxon>
    </lineage>
</organism>
<dbReference type="PROSITE" id="PS50075">
    <property type="entry name" value="CARRIER"/>
    <property type="match status" value="1"/>
</dbReference>
<dbReference type="InterPro" id="IPR009081">
    <property type="entry name" value="PP-bd_ACP"/>
</dbReference>
<proteinExistence type="predicted"/>
<dbReference type="NCBIfam" id="TIGR01733">
    <property type="entry name" value="AA-adenyl-dom"/>
    <property type="match status" value="1"/>
</dbReference>
<dbReference type="CDD" id="cd12117">
    <property type="entry name" value="A_NRPS_Srf_like"/>
    <property type="match status" value="1"/>
</dbReference>
<dbReference type="InterPro" id="IPR006162">
    <property type="entry name" value="Ppantetheine_attach_site"/>
</dbReference>
<comment type="caution">
    <text evidence="5">The sequence shown here is derived from an EMBL/GenBank/DDBJ whole genome shotgun (WGS) entry which is preliminary data.</text>
</comment>
<feature type="domain" description="Carrier" evidence="4">
    <location>
        <begin position="989"/>
        <end position="1064"/>
    </location>
</feature>
<evidence type="ECO:0000313" key="6">
    <source>
        <dbReference type="Proteomes" id="UP001156706"/>
    </source>
</evidence>
<dbReference type="Pfam" id="PF00668">
    <property type="entry name" value="Condensation"/>
    <property type="match status" value="1"/>
</dbReference>
<evidence type="ECO:0000256" key="1">
    <source>
        <dbReference type="ARBA" id="ARBA00001957"/>
    </source>
</evidence>
<evidence type="ECO:0000256" key="2">
    <source>
        <dbReference type="ARBA" id="ARBA00022450"/>
    </source>
</evidence>
<dbReference type="Pfam" id="PF00550">
    <property type="entry name" value="PP-binding"/>
    <property type="match status" value="1"/>
</dbReference>
<dbReference type="RefSeq" id="WP_284195573.1">
    <property type="nucleotide sequence ID" value="NZ_BSOG01000001.1"/>
</dbReference>
<dbReference type="Gene3D" id="1.10.1200.10">
    <property type="entry name" value="ACP-like"/>
    <property type="match status" value="1"/>
</dbReference>
<dbReference type="PROSITE" id="PS00012">
    <property type="entry name" value="PHOSPHOPANTETHEINE"/>
    <property type="match status" value="1"/>
</dbReference>
<dbReference type="CDD" id="cd19531">
    <property type="entry name" value="LCL_NRPS-like"/>
    <property type="match status" value="1"/>
</dbReference>
<dbReference type="Gene3D" id="3.40.50.980">
    <property type="match status" value="2"/>
</dbReference>
<gene>
    <name evidence="5" type="ORF">GCM10007907_12430</name>
</gene>
<dbReference type="Pfam" id="PF00975">
    <property type="entry name" value="Thioesterase"/>
    <property type="match status" value="1"/>
</dbReference>
<evidence type="ECO:0000259" key="4">
    <source>
        <dbReference type="PROSITE" id="PS50075"/>
    </source>
</evidence>
<dbReference type="InterPro" id="IPR025110">
    <property type="entry name" value="AMP-bd_C"/>
</dbReference>
<dbReference type="SUPFAM" id="SSF52777">
    <property type="entry name" value="CoA-dependent acyltransferases"/>
    <property type="match status" value="2"/>
</dbReference>
<dbReference type="InterPro" id="IPR010071">
    <property type="entry name" value="AA_adenyl_dom"/>
</dbReference>
<dbReference type="PROSITE" id="PS00455">
    <property type="entry name" value="AMP_BINDING"/>
    <property type="match status" value="1"/>
</dbReference>
<dbReference type="InterPro" id="IPR023213">
    <property type="entry name" value="CAT-like_dom_sf"/>
</dbReference>
<dbReference type="SUPFAM" id="SSF53474">
    <property type="entry name" value="alpha/beta-Hydrolases"/>
    <property type="match status" value="1"/>
</dbReference>
<protein>
    <recommendedName>
        <fullName evidence="4">Carrier domain-containing protein</fullName>
    </recommendedName>
</protein>
<dbReference type="InterPro" id="IPR029058">
    <property type="entry name" value="AB_hydrolase_fold"/>
</dbReference>
<dbReference type="EMBL" id="BSOG01000001">
    <property type="protein sequence ID" value="GLR12453.1"/>
    <property type="molecule type" value="Genomic_DNA"/>
</dbReference>
<keyword evidence="3" id="KW-0597">Phosphoprotein</keyword>
<dbReference type="Gene3D" id="3.30.559.10">
    <property type="entry name" value="Chloramphenicol acetyltransferase-like domain"/>
    <property type="match status" value="1"/>
</dbReference>
<dbReference type="InterPro" id="IPR045851">
    <property type="entry name" value="AMP-bd_C_sf"/>
</dbReference>
<dbReference type="Gene3D" id="3.40.50.1820">
    <property type="entry name" value="alpha/beta hydrolase"/>
    <property type="match status" value="1"/>
</dbReference>
<dbReference type="Pfam" id="PF13193">
    <property type="entry name" value="AMP-binding_C"/>
    <property type="match status" value="1"/>
</dbReference>
<dbReference type="SUPFAM" id="SSF56801">
    <property type="entry name" value="Acetyl-CoA synthetase-like"/>
    <property type="match status" value="1"/>
</dbReference>
<name>A0ABQ5YEN6_9NEIS</name>
<evidence type="ECO:0000256" key="3">
    <source>
        <dbReference type="ARBA" id="ARBA00022553"/>
    </source>
</evidence>
<dbReference type="Pfam" id="PF00501">
    <property type="entry name" value="AMP-binding"/>
    <property type="match status" value="1"/>
</dbReference>
<dbReference type="InterPro" id="IPR001031">
    <property type="entry name" value="Thioesterase"/>
</dbReference>
<accession>A0ABQ5YEN6</accession>
<keyword evidence="6" id="KW-1185">Reference proteome</keyword>
<dbReference type="InterPro" id="IPR020845">
    <property type="entry name" value="AMP-binding_CS"/>
</dbReference>
<evidence type="ECO:0000313" key="5">
    <source>
        <dbReference type="EMBL" id="GLR12453.1"/>
    </source>
</evidence>
<dbReference type="PANTHER" id="PTHR45527">
    <property type="entry name" value="NONRIBOSOMAL PEPTIDE SYNTHETASE"/>
    <property type="match status" value="1"/>
</dbReference>
<dbReference type="PANTHER" id="PTHR45527:SF1">
    <property type="entry name" value="FATTY ACID SYNTHASE"/>
    <property type="match status" value="1"/>
</dbReference>
<dbReference type="InterPro" id="IPR000873">
    <property type="entry name" value="AMP-dep_synth/lig_dom"/>
</dbReference>
<dbReference type="Gene3D" id="3.30.559.30">
    <property type="entry name" value="Nonribosomal peptide synthetase, condensation domain"/>
    <property type="match status" value="1"/>
</dbReference>
<dbReference type="SMART" id="SM00824">
    <property type="entry name" value="PKS_TE"/>
    <property type="match status" value="1"/>
</dbReference>
<dbReference type="InterPro" id="IPR020806">
    <property type="entry name" value="PKS_PP-bd"/>
</dbReference>
<dbReference type="InterPro" id="IPR036736">
    <property type="entry name" value="ACP-like_sf"/>
</dbReference>
<dbReference type="Gene3D" id="2.30.38.10">
    <property type="entry name" value="Luciferase, Domain 3"/>
    <property type="match status" value="1"/>
</dbReference>
<dbReference type="InterPro" id="IPR020802">
    <property type="entry name" value="TesA-like"/>
</dbReference>
<keyword evidence="2" id="KW-0596">Phosphopantetheine</keyword>
<dbReference type="SUPFAM" id="SSF47336">
    <property type="entry name" value="ACP-like"/>
    <property type="match status" value="1"/>
</dbReference>
<reference evidence="6" key="1">
    <citation type="journal article" date="2019" name="Int. J. Syst. Evol. Microbiol.">
        <title>The Global Catalogue of Microorganisms (GCM) 10K type strain sequencing project: providing services to taxonomists for standard genome sequencing and annotation.</title>
        <authorList>
            <consortium name="The Broad Institute Genomics Platform"/>
            <consortium name="The Broad Institute Genome Sequencing Center for Infectious Disease"/>
            <person name="Wu L."/>
            <person name="Ma J."/>
        </authorList>
    </citation>
    <scope>NUCLEOTIDE SEQUENCE [LARGE SCALE GENOMIC DNA]</scope>
    <source>
        <strain evidence="6">NBRC 110044</strain>
    </source>
</reference>
<dbReference type="Proteomes" id="UP001156706">
    <property type="component" value="Unassembled WGS sequence"/>
</dbReference>
<dbReference type="InterPro" id="IPR001242">
    <property type="entry name" value="Condensation_dom"/>
</dbReference>
<comment type="cofactor">
    <cofactor evidence="1">
        <name>pantetheine 4'-phosphate</name>
        <dbReference type="ChEBI" id="CHEBI:47942"/>
    </cofactor>
</comment>
<dbReference type="Gene3D" id="3.30.300.30">
    <property type="match status" value="1"/>
</dbReference>
<sequence>MADSAATHAGHAARWGAVRAGLQAQRQAPPLARQDRSGPLPASFAQQRLWLLEQLSGPSAQHNLCVSLRLRGSLHTSALQRSLALLLERHEALRTTLYLDDGVLLQRIHPATDFHLPLQQVADEAALAELARTEAATPFDLNRPPLLRASLLQLDAQQHCLLLTHHHLAFDGWSFEVFMAELGQLYGALAQGQPVQLPPLQWQYADYAAWQRGWLQGEPLERLQAYWLARMAGPPAALQLPADKPTGGVAQRRGACVQFDLSPVLSQACRAMAAQEGVTLFVLLLAAYQTLLYRHGGQADIVVGTPVANRNRRELQGLVGLLVNTLPLRSQMQGEASFRGLLGQLRQTVLEAYRHQDMPFELLVQALPLPRQPHVPPLVQTLFAYLNLPPSGWSLPGLVVAADNVANGTARMDLSLTLWERDGCLGGQLEYDCDRFTPAAASRMLAQWQTLLAAAVAEPGLSLDALPLLTPQALELAWRQGCGPRPDYPRDSSIPARFDTWAEAQPEAPALVCGGQILSYGALARRANQLAHSLAGQVSPGALVGICLPAGVDYIVAMLAVLKCGAAFVPLLQDEPAGRVLAALGGRPLAAVLSHAGFAPQLAGLAPVQLLDATALAGLSETPPLRPVVADDLAYVMFTSGSTGTPKGVCTPHRGVLRLVLGANYADLGPGHTLLQLAPLPFDAATFEVWGALLNGARLVLPPMPRPSLGEIAGLIRQHGVTTLWLTTGLFEAMQDAEPAALALPGQLLVGGDVLSPGHARRYLQGLPAGRLINCYGPTENTTFSTFHTVTLADTEGAIPLGRPVSHTDVHILDSLGQPVPSGVVGEAWLGGDGLMRGYLGQPEATAAALQSPPLAQGQPLYRSGDLMRWREDGTLAFVGRVDGQLKLRGYRVEPGEIEAVLASHPLVARALVCAAASRQQLQAHVVAVPACPDEANLRVLLLAYLRERLPAPLQPSELWLHASLPLTPTGKLDRAALQRLPRPAAAVVALGPQTMAIAQVFADLLGMPQVGPDEDFFALGGHSLLALRLVAQLETLLGCRLPLAAVFEHATPAGLAGQLGRLAAEPVLRAAGLVEIRRGDTRQPLFMLPGGRGGMAEMTLYARLMQHLAGDRAVYGLLLDDAGPLPKSVSEAAARHIATLRQQQPQGPYALAGECVGGVLAYEMAGQLQAQGETVALLLLLDSWCPTPWRRWHWRCWQQPSLLWRLRLPLARLGWLDFWAAWRGHVRQRPAFRPRRSLHYFYHVALTQGRIAAAWWRKLAQVGRAEAGKESSHAQGANHIAQAMRYRPRPLDLPVQLLLSQANQQAGLARDWQALLGGRLRCWVAPGDHESYLRDTPQATAQVLSACLAATLASKEQHHG</sequence>